<accession>A0ABU0IL34</accession>
<proteinExistence type="predicted"/>
<gene>
    <name evidence="2" type="ORF">QO010_000479</name>
</gene>
<dbReference type="Proteomes" id="UP001228905">
    <property type="component" value="Unassembled WGS sequence"/>
</dbReference>
<reference evidence="2 3" key="1">
    <citation type="submission" date="2023-07" db="EMBL/GenBank/DDBJ databases">
        <title>Genomic Encyclopedia of Type Strains, Phase IV (KMG-IV): sequencing the most valuable type-strain genomes for metagenomic binning, comparative biology and taxonomic classification.</title>
        <authorList>
            <person name="Goeker M."/>
        </authorList>
    </citation>
    <scope>NUCLEOTIDE SEQUENCE [LARGE SCALE GENOMIC DNA]</scope>
    <source>
        <strain evidence="2 3">DSM 18695</strain>
    </source>
</reference>
<sequence>MQRMLTAALLALAMPAMAQAAGAAATFKLFETVCLAHQTSLADAAAEARSRGFKSTSLDDEALLARGGMVQLDGKLGSEPISVLLGRDDFDLLGGKVRNIVCLVRQDRLLRADLFFAVRRWVGFEPSERSETQDVYGYRQAAKTRTALASEPAAMRSAIDAGEYRQLSVFVEEEATVLMITSSAWLTTPPDP</sequence>
<evidence type="ECO:0000256" key="1">
    <source>
        <dbReference type="SAM" id="SignalP"/>
    </source>
</evidence>
<feature type="signal peptide" evidence="1">
    <location>
        <begin position="1"/>
        <end position="20"/>
    </location>
</feature>
<organism evidence="2 3">
    <name type="scientific">Caulobacter ginsengisoli</name>
    <dbReference type="NCBI Taxonomy" id="400775"/>
    <lineage>
        <taxon>Bacteria</taxon>
        <taxon>Pseudomonadati</taxon>
        <taxon>Pseudomonadota</taxon>
        <taxon>Alphaproteobacteria</taxon>
        <taxon>Caulobacterales</taxon>
        <taxon>Caulobacteraceae</taxon>
        <taxon>Caulobacter</taxon>
    </lineage>
</organism>
<dbReference type="RefSeq" id="WP_307345453.1">
    <property type="nucleotide sequence ID" value="NZ_JAUSVS010000001.1"/>
</dbReference>
<comment type="caution">
    <text evidence="2">The sequence shown here is derived from an EMBL/GenBank/DDBJ whole genome shotgun (WGS) entry which is preliminary data.</text>
</comment>
<evidence type="ECO:0000313" key="2">
    <source>
        <dbReference type="EMBL" id="MDQ0462731.1"/>
    </source>
</evidence>
<keyword evidence="3" id="KW-1185">Reference proteome</keyword>
<protein>
    <submittedName>
        <fullName evidence="2">Uncharacterized protein</fullName>
    </submittedName>
</protein>
<keyword evidence="1" id="KW-0732">Signal</keyword>
<evidence type="ECO:0000313" key="3">
    <source>
        <dbReference type="Proteomes" id="UP001228905"/>
    </source>
</evidence>
<dbReference type="EMBL" id="JAUSVS010000001">
    <property type="protein sequence ID" value="MDQ0462731.1"/>
    <property type="molecule type" value="Genomic_DNA"/>
</dbReference>
<feature type="chain" id="PRO_5045959901" evidence="1">
    <location>
        <begin position="21"/>
        <end position="192"/>
    </location>
</feature>
<name>A0ABU0IL34_9CAUL</name>